<gene>
    <name evidence="1" type="ORF">R7226_29695</name>
</gene>
<dbReference type="RefSeq" id="WP_318601100.1">
    <property type="nucleotide sequence ID" value="NZ_JAWSTH010000153.1"/>
</dbReference>
<dbReference type="Proteomes" id="UP001284601">
    <property type="component" value="Unassembled WGS sequence"/>
</dbReference>
<reference evidence="2" key="1">
    <citation type="submission" date="2023-07" db="EMBL/GenBank/DDBJ databases">
        <title>Conexibacter stalactiti sp. nov., isolated from stalactites in a lava cave and emended description of the genus Conexibacter.</title>
        <authorList>
            <person name="Lee S.D."/>
        </authorList>
    </citation>
    <scope>NUCLEOTIDE SEQUENCE [LARGE SCALE GENOMIC DNA]</scope>
    <source>
        <strain evidence="2">KCTC 39840</strain>
    </source>
</reference>
<protein>
    <recommendedName>
        <fullName evidence="3">ASCH domain-containing protein</fullName>
    </recommendedName>
</protein>
<name>A0ABU4HZ71_9ACTN</name>
<organism evidence="1 2">
    <name type="scientific">Conexibacter stalactiti</name>
    <dbReference type="NCBI Taxonomy" id="1940611"/>
    <lineage>
        <taxon>Bacteria</taxon>
        <taxon>Bacillati</taxon>
        <taxon>Actinomycetota</taxon>
        <taxon>Thermoleophilia</taxon>
        <taxon>Solirubrobacterales</taxon>
        <taxon>Conexibacteraceae</taxon>
        <taxon>Conexibacter</taxon>
    </lineage>
</organism>
<evidence type="ECO:0000313" key="1">
    <source>
        <dbReference type="EMBL" id="MDW5598571.1"/>
    </source>
</evidence>
<keyword evidence="2" id="KW-1185">Reference proteome</keyword>
<proteinExistence type="predicted"/>
<dbReference type="EMBL" id="JAWSTH010000153">
    <property type="protein sequence ID" value="MDW5598571.1"/>
    <property type="molecule type" value="Genomic_DNA"/>
</dbReference>
<comment type="caution">
    <text evidence="1">The sequence shown here is derived from an EMBL/GenBank/DDBJ whole genome shotgun (WGS) entry which is preliminary data.</text>
</comment>
<accession>A0ABU4HZ71</accession>
<sequence length="196" mass="21211">MLFPARLHAGLADGSVTVAFRRWRRPSVKAGRTLRTAVGVLAIDAVERVPLAAIGEDDARAAGYDSRAELLASLRPPAPGVDPEMVHRIAFHHAGADPRIALREQAELTPAELGRLCARLDAIDARSRRGPWTGAVLRLIAEHPGLRAAELAALAGRETLPFKADVRRLKELGLTESLEVGYRLSPRGHALLHKES</sequence>
<evidence type="ECO:0000313" key="2">
    <source>
        <dbReference type="Proteomes" id="UP001284601"/>
    </source>
</evidence>
<evidence type="ECO:0008006" key="3">
    <source>
        <dbReference type="Google" id="ProtNLM"/>
    </source>
</evidence>